<gene>
    <name evidence="1" type="ORF">H6G14_23490</name>
</gene>
<dbReference type="RefSeq" id="WP_190570201.1">
    <property type="nucleotide sequence ID" value="NZ_JACJQL010000047.1"/>
</dbReference>
<name>A0ABR8BK63_9NOSO</name>
<keyword evidence="2" id="KW-1185">Reference proteome</keyword>
<sequence length="136" mass="15363">MSVEDKHLDVLQNIEFAIMQVYQERPDLIDAEVMTAIESLIRVYSAEAQGRSGASRPIRGISAQVATQVKAICELRLGRTSISDETDQPLDEQMTPKTVTEIVDCLKRIQSSIKLWTNKGGRQGYLNFIKQFFQSQ</sequence>
<protein>
    <submittedName>
        <fullName evidence="1">Uncharacterized protein</fullName>
    </submittedName>
</protein>
<reference evidence="1 2" key="1">
    <citation type="journal article" date="2020" name="ISME J.">
        <title>Comparative genomics reveals insights into cyanobacterial evolution and habitat adaptation.</title>
        <authorList>
            <person name="Chen M.Y."/>
            <person name="Teng W.K."/>
            <person name="Zhao L."/>
            <person name="Hu C.X."/>
            <person name="Zhou Y.K."/>
            <person name="Han B.P."/>
            <person name="Song L.R."/>
            <person name="Shu W.S."/>
        </authorList>
    </citation>
    <scope>NUCLEOTIDE SEQUENCE [LARGE SCALE GENOMIC DNA]</scope>
    <source>
        <strain evidence="1 2">FACHB-3921</strain>
    </source>
</reference>
<evidence type="ECO:0000313" key="1">
    <source>
        <dbReference type="EMBL" id="MBD2254236.1"/>
    </source>
</evidence>
<accession>A0ABR8BK63</accession>
<comment type="caution">
    <text evidence="1">The sequence shown here is derived from an EMBL/GenBank/DDBJ whole genome shotgun (WGS) entry which is preliminary data.</text>
</comment>
<dbReference type="EMBL" id="JACJQL010000047">
    <property type="protein sequence ID" value="MBD2254236.1"/>
    <property type="molecule type" value="Genomic_DNA"/>
</dbReference>
<organism evidence="1 2">
    <name type="scientific">Nostoc parmelioides FACHB-3921</name>
    <dbReference type="NCBI Taxonomy" id="2692909"/>
    <lineage>
        <taxon>Bacteria</taxon>
        <taxon>Bacillati</taxon>
        <taxon>Cyanobacteriota</taxon>
        <taxon>Cyanophyceae</taxon>
        <taxon>Nostocales</taxon>
        <taxon>Nostocaceae</taxon>
        <taxon>Nostoc</taxon>
    </lineage>
</organism>
<evidence type="ECO:0000313" key="2">
    <source>
        <dbReference type="Proteomes" id="UP000621307"/>
    </source>
</evidence>
<dbReference type="Proteomes" id="UP000621307">
    <property type="component" value="Unassembled WGS sequence"/>
</dbReference>
<proteinExistence type="predicted"/>